<dbReference type="AlphaFoldDB" id="A0AAU9IY47"/>
<dbReference type="SUPFAM" id="SSF57850">
    <property type="entry name" value="RING/U-box"/>
    <property type="match status" value="1"/>
</dbReference>
<evidence type="ECO:0000259" key="3">
    <source>
        <dbReference type="PROSITE" id="PS51698"/>
    </source>
</evidence>
<feature type="transmembrane region" description="Helical" evidence="2">
    <location>
        <begin position="147"/>
        <end position="172"/>
    </location>
</feature>
<dbReference type="Pfam" id="PF04564">
    <property type="entry name" value="U-box"/>
    <property type="match status" value="1"/>
</dbReference>
<keyword evidence="2" id="KW-0812">Transmembrane</keyword>
<accession>A0AAU9IY47</accession>
<dbReference type="Gene3D" id="3.30.40.10">
    <property type="entry name" value="Zinc/RING finger domain, C3HC4 (zinc finger)"/>
    <property type="match status" value="1"/>
</dbReference>
<feature type="domain" description="U-box" evidence="3">
    <location>
        <begin position="6"/>
        <end position="79"/>
    </location>
</feature>
<dbReference type="SMART" id="SM00504">
    <property type="entry name" value="Ubox"/>
    <property type="match status" value="1"/>
</dbReference>
<dbReference type="GO" id="GO:0004842">
    <property type="term" value="F:ubiquitin-protein transferase activity"/>
    <property type="evidence" value="ECO:0007669"/>
    <property type="project" value="InterPro"/>
</dbReference>
<evidence type="ECO:0000313" key="5">
    <source>
        <dbReference type="Proteomes" id="UP001162131"/>
    </source>
</evidence>
<dbReference type="EMBL" id="CAJZBQ010000026">
    <property type="protein sequence ID" value="CAG9320662.1"/>
    <property type="molecule type" value="Genomic_DNA"/>
</dbReference>
<evidence type="ECO:0000256" key="1">
    <source>
        <dbReference type="SAM" id="Coils"/>
    </source>
</evidence>
<gene>
    <name evidence="4" type="ORF">BSTOLATCC_MIC27133</name>
</gene>
<evidence type="ECO:0000313" key="4">
    <source>
        <dbReference type="EMBL" id="CAG9320662.1"/>
    </source>
</evidence>
<dbReference type="InterPro" id="IPR013083">
    <property type="entry name" value="Znf_RING/FYVE/PHD"/>
</dbReference>
<sequence length="320" mass="35492">MVEPASIPKNYLCPITQEIMEDPVVAADGRTYERAAIMHWFERNDISPVTGKNLKHKNLVENCRLASKISKFNEKNPSPDSLEDKTVSSVEKCLENKRAYILNLRTTIIYLTDIQEDLSRHLLNCKISNTAGNSASIAGTGMLFTPLALVGVVTIVAGSLTSIGTTVTQYFIEKSQLKRMKKVLLEEEKAAVRYEVSEMKSQYLIGLLSFGLKSYQIGSRIWKIMKHTQLFKALKAVDVTIFSAKSVLGIGGWSSAVAACKATKFLKVSALGAGLSALDIVFTWAVKNPTLEEFKIQIDNKENLIEKEIKELEELENALA</sequence>
<dbReference type="GO" id="GO:0016567">
    <property type="term" value="P:protein ubiquitination"/>
    <property type="evidence" value="ECO:0007669"/>
    <property type="project" value="InterPro"/>
</dbReference>
<dbReference type="InterPro" id="IPR003613">
    <property type="entry name" value="Ubox_domain"/>
</dbReference>
<dbReference type="CDD" id="cd16655">
    <property type="entry name" value="RING-Ubox_WDSUB1-like"/>
    <property type="match status" value="1"/>
</dbReference>
<protein>
    <recommendedName>
        <fullName evidence="3">U-box domain-containing protein</fullName>
    </recommendedName>
</protein>
<dbReference type="Proteomes" id="UP001162131">
    <property type="component" value="Unassembled WGS sequence"/>
</dbReference>
<dbReference type="PANTHER" id="PTHR46573">
    <property type="entry name" value="WD REPEAT, SAM AND U-BOX DOMAIN-CONTAINING PROTEIN 1"/>
    <property type="match status" value="1"/>
</dbReference>
<reference evidence="4" key="1">
    <citation type="submission" date="2021-09" db="EMBL/GenBank/DDBJ databases">
        <authorList>
            <consortium name="AG Swart"/>
            <person name="Singh M."/>
            <person name="Singh A."/>
            <person name="Seah K."/>
            <person name="Emmerich C."/>
        </authorList>
    </citation>
    <scope>NUCLEOTIDE SEQUENCE</scope>
    <source>
        <strain evidence="4">ATCC30299</strain>
    </source>
</reference>
<dbReference type="InterPro" id="IPR052085">
    <property type="entry name" value="WD-SAM-U-box"/>
</dbReference>
<dbReference type="PROSITE" id="PS51698">
    <property type="entry name" value="U_BOX"/>
    <property type="match status" value="1"/>
</dbReference>
<keyword evidence="2" id="KW-1133">Transmembrane helix</keyword>
<proteinExistence type="predicted"/>
<comment type="caution">
    <text evidence="4">The sequence shown here is derived from an EMBL/GenBank/DDBJ whole genome shotgun (WGS) entry which is preliminary data.</text>
</comment>
<keyword evidence="2" id="KW-0472">Membrane</keyword>
<keyword evidence="5" id="KW-1185">Reference proteome</keyword>
<keyword evidence="1" id="KW-0175">Coiled coil</keyword>
<evidence type="ECO:0000256" key="2">
    <source>
        <dbReference type="SAM" id="Phobius"/>
    </source>
</evidence>
<dbReference type="PANTHER" id="PTHR46573:SF1">
    <property type="entry name" value="WD REPEAT, SAM AND U-BOX DOMAIN-CONTAINING PROTEIN 1"/>
    <property type="match status" value="1"/>
</dbReference>
<name>A0AAU9IY47_9CILI</name>
<feature type="coiled-coil region" evidence="1">
    <location>
        <begin position="291"/>
        <end position="318"/>
    </location>
</feature>
<organism evidence="4 5">
    <name type="scientific">Blepharisma stoltei</name>
    <dbReference type="NCBI Taxonomy" id="1481888"/>
    <lineage>
        <taxon>Eukaryota</taxon>
        <taxon>Sar</taxon>
        <taxon>Alveolata</taxon>
        <taxon>Ciliophora</taxon>
        <taxon>Postciliodesmatophora</taxon>
        <taxon>Heterotrichea</taxon>
        <taxon>Heterotrichida</taxon>
        <taxon>Blepharismidae</taxon>
        <taxon>Blepharisma</taxon>
    </lineage>
</organism>